<keyword evidence="3" id="KW-1185">Reference proteome</keyword>
<feature type="compositionally biased region" description="Basic and acidic residues" evidence="1">
    <location>
        <begin position="63"/>
        <end position="78"/>
    </location>
</feature>
<dbReference type="Proteomes" id="UP000507470">
    <property type="component" value="Unassembled WGS sequence"/>
</dbReference>
<feature type="compositionally biased region" description="Polar residues" evidence="1">
    <location>
        <begin position="111"/>
        <end position="133"/>
    </location>
</feature>
<evidence type="ECO:0000313" key="2">
    <source>
        <dbReference type="EMBL" id="CAC5401646.1"/>
    </source>
</evidence>
<feature type="region of interest" description="Disordered" evidence="1">
    <location>
        <begin position="63"/>
        <end position="85"/>
    </location>
</feature>
<dbReference type="EMBL" id="CACVKT020006449">
    <property type="protein sequence ID" value="CAC5401646.1"/>
    <property type="molecule type" value="Genomic_DNA"/>
</dbReference>
<organism evidence="2 3">
    <name type="scientific">Mytilus coruscus</name>
    <name type="common">Sea mussel</name>
    <dbReference type="NCBI Taxonomy" id="42192"/>
    <lineage>
        <taxon>Eukaryota</taxon>
        <taxon>Metazoa</taxon>
        <taxon>Spiralia</taxon>
        <taxon>Lophotrochozoa</taxon>
        <taxon>Mollusca</taxon>
        <taxon>Bivalvia</taxon>
        <taxon>Autobranchia</taxon>
        <taxon>Pteriomorphia</taxon>
        <taxon>Mytilida</taxon>
        <taxon>Mytiloidea</taxon>
        <taxon>Mytilidae</taxon>
        <taxon>Mytilinae</taxon>
        <taxon>Mytilus</taxon>
    </lineage>
</organism>
<protein>
    <submittedName>
        <fullName evidence="2">Uncharacterized protein</fullName>
    </submittedName>
</protein>
<dbReference type="AlphaFoldDB" id="A0A6J8D1A5"/>
<proteinExistence type="predicted"/>
<reference evidence="2 3" key="1">
    <citation type="submission" date="2020-06" db="EMBL/GenBank/DDBJ databases">
        <authorList>
            <person name="Li R."/>
            <person name="Bekaert M."/>
        </authorList>
    </citation>
    <scope>NUCLEOTIDE SEQUENCE [LARGE SCALE GENOMIC DNA]</scope>
    <source>
        <strain evidence="3">wild</strain>
    </source>
</reference>
<feature type="region of interest" description="Disordered" evidence="1">
    <location>
        <begin position="108"/>
        <end position="166"/>
    </location>
</feature>
<dbReference type="OrthoDB" id="6186014at2759"/>
<evidence type="ECO:0000256" key="1">
    <source>
        <dbReference type="SAM" id="MobiDB-lite"/>
    </source>
</evidence>
<accession>A0A6J8D1A5</accession>
<gene>
    <name evidence="2" type="ORF">MCOR_35708</name>
</gene>
<sequence>MPLTCHLMKVIHQLEQIKHNGIKSSIAMNARTKSRNFAEIIAEADELQRLFNSDLQNIIDQLSKAKSESSHPIHDLSEARGNNKHLNEELSKLQKEIDDLSFQDITDEITDIQQNENPQADKLSSINKSALQDTHNKSQEMKVVQPSNETMHVKSASESADMDTHS</sequence>
<name>A0A6J8D1A5_MYTCO</name>
<evidence type="ECO:0000313" key="3">
    <source>
        <dbReference type="Proteomes" id="UP000507470"/>
    </source>
</evidence>